<sequence>MHTFILFVLLFVVPPILAYRLARRWGRSGFKWAVICFCTHYFGLLLLILLPSKATPTLQNYRLANPQCATNHGMCCNSCGSRSIRIWRKQWMLSVKQYHVCNHCGQTLYTT</sequence>
<reference evidence="3" key="1">
    <citation type="submission" date="2018-01" db="EMBL/GenBank/DDBJ databases">
        <authorList>
            <person name="Gaut B.S."/>
            <person name="Morton B.R."/>
            <person name="Clegg M.T."/>
            <person name="Duvall M.R."/>
        </authorList>
    </citation>
    <scope>NUCLEOTIDE SEQUENCE [LARGE SCALE GENOMIC DNA]</scope>
</reference>
<accession>A0A375CQT2</accession>
<dbReference type="EMBL" id="OFSP01000078">
    <property type="protein sequence ID" value="SOY77607.1"/>
    <property type="molecule type" value="Genomic_DNA"/>
</dbReference>
<dbReference type="AlphaFoldDB" id="A0A375CQT2"/>
<dbReference type="Proteomes" id="UP000256297">
    <property type="component" value="Unassembled WGS sequence"/>
</dbReference>
<keyword evidence="1" id="KW-1133">Transmembrane helix</keyword>
<gene>
    <name evidence="2" type="ORF">CBM2589_U10121</name>
</gene>
<evidence type="ECO:0000256" key="1">
    <source>
        <dbReference type="SAM" id="Phobius"/>
    </source>
</evidence>
<organism evidence="2 3">
    <name type="scientific">Cupriavidus taiwanensis</name>
    <dbReference type="NCBI Taxonomy" id="164546"/>
    <lineage>
        <taxon>Bacteria</taxon>
        <taxon>Pseudomonadati</taxon>
        <taxon>Pseudomonadota</taxon>
        <taxon>Betaproteobacteria</taxon>
        <taxon>Burkholderiales</taxon>
        <taxon>Burkholderiaceae</taxon>
        <taxon>Cupriavidus</taxon>
    </lineage>
</organism>
<protein>
    <submittedName>
        <fullName evidence="2">Uncharacterized protein</fullName>
    </submittedName>
</protein>
<proteinExistence type="predicted"/>
<feature type="transmembrane region" description="Helical" evidence="1">
    <location>
        <begin position="28"/>
        <end position="50"/>
    </location>
</feature>
<keyword evidence="1" id="KW-0812">Transmembrane</keyword>
<dbReference type="RefSeq" id="WP_116342897.1">
    <property type="nucleotide sequence ID" value="NZ_OFSP01000078.1"/>
</dbReference>
<evidence type="ECO:0000313" key="2">
    <source>
        <dbReference type="EMBL" id="SOY77607.1"/>
    </source>
</evidence>
<keyword evidence="1" id="KW-0472">Membrane</keyword>
<evidence type="ECO:0000313" key="3">
    <source>
        <dbReference type="Proteomes" id="UP000256297"/>
    </source>
</evidence>
<comment type="caution">
    <text evidence="2">The sequence shown here is derived from an EMBL/GenBank/DDBJ whole genome shotgun (WGS) entry which is preliminary data.</text>
</comment>
<name>A0A375CQT2_9BURK</name>